<dbReference type="InterPro" id="IPR000626">
    <property type="entry name" value="Ubiquitin-like_dom"/>
</dbReference>
<dbReference type="InterPro" id="IPR033841">
    <property type="entry name" value="Pep_USP48"/>
</dbReference>
<dbReference type="OrthoDB" id="289038at2759"/>
<dbReference type="Pfam" id="PF00443">
    <property type="entry name" value="UCH"/>
    <property type="match status" value="1"/>
</dbReference>
<dbReference type="EC" id="3.4.19.12" evidence="4"/>
<evidence type="ECO:0000256" key="1">
    <source>
        <dbReference type="ARBA" id="ARBA00000707"/>
    </source>
</evidence>
<keyword evidence="6" id="KW-0677">Repeat</keyword>
<feature type="region of interest" description="Disordered" evidence="11">
    <location>
        <begin position="673"/>
        <end position="763"/>
    </location>
</feature>
<feature type="region of interest" description="Disordered" evidence="11">
    <location>
        <begin position="1003"/>
        <end position="1047"/>
    </location>
</feature>
<comment type="subcellular location">
    <subcellularLocation>
        <location evidence="2">Nucleus</location>
    </subcellularLocation>
</comment>
<evidence type="ECO:0000256" key="6">
    <source>
        <dbReference type="ARBA" id="ARBA00022737"/>
    </source>
</evidence>
<keyword evidence="7" id="KW-0833">Ubl conjugation pathway</keyword>
<evidence type="ECO:0000256" key="9">
    <source>
        <dbReference type="ARBA" id="ARBA00022807"/>
    </source>
</evidence>
<dbReference type="OMA" id="YLGQEKW"/>
<evidence type="ECO:0000256" key="4">
    <source>
        <dbReference type="ARBA" id="ARBA00012759"/>
    </source>
</evidence>
<keyword evidence="15" id="KW-1185">Reference proteome</keyword>
<dbReference type="KEGG" id="epa:110254296"/>
<feature type="region of interest" description="Disordered" evidence="11">
    <location>
        <begin position="432"/>
        <end position="455"/>
    </location>
</feature>
<dbReference type="InterPro" id="IPR029071">
    <property type="entry name" value="Ubiquitin-like_domsf"/>
</dbReference>
<feature type="compositionally biased region" description="Basic and acidic residues" evidence="11">
    <location>
        <begin position="147"/>
        <end position="165"/>
    </location>
</feature>
<dbReference type="Gene3D" id="3.90.70.10">
    <property type="entry name" value="Cysteine proteinases"/>
    <property type="match status" value="1"/>
</dbReference>
<keyword evidence="5" id="KW-0645">Protease</keyword>
<keyword evidence="10" id="KW-0539">Nucleus</keyword>
<reference evidence="14" key="1">
    <citation type="submission" date="2022-11" db="UniProtKB">
        <authorList>
            <consortium name="EnsemblMetazoa"/>
        </authorList>
    </citation>
    <scope>IDENTIFICATION</scope>
</reference>
<evidence type="ECO:0000256" key="3">
    <source>
        <dbReference type="ARBA" id="ARBA00009085"/>
    </source>
</evidence>
<evidence type="ECO:0000259" key="13">
    <source>
        <dbReference type="PROSITE" id="PS50235"/>
    </source>
</evidence>
<dbReference type="InterPro" id="IPR035927">
    <property type="entry name" value="DUSP-like_sf"/>
</dbReference>
<dbReference type="AlphaFoldDB" id="A0A913Y9G2"/>
<dbReference type="PROSITE" id="PS50053">
    <property type="entry name" value="UBIQUITIN_2"/>
    <property type="match status" value="1"/>
</dbReference>
<dbReference type="InterPro" id="IPR044743">
    <property type="entry name" value="Ubl_USP48"/>
</dbReference>
<evidence type="ECO:0000256" key="8">
    <source>
        <dbReference type="ARBA" id="ARBA00022801"/>
    </source>
</evidence>
<dbReference type="EnsemblMetazoa" id="XM_021061269.2">
    <property type="protein sequence ID" value="XP_020916928.1"/>
    <property type="gene ID" value="LOC110254296"/>
</dbReference>
<feature type="compositionally biased region" description="Polar residues" evidence="11">
    <location>
        <begin position="708"/>
        <end position="719"/>
    </location>
</feature>
<dbReference type="GO" id="GO:0004843">
    <property type="term" value="F:cysteine-type deubiquitinase activity"/>
    <property type="evidence" value="ECO:0007669"/>
    <property type="project" value="UniProtKB-EC"/>
</dbReference>
<dbReference type="CDD" id="cd02668">
    <property type="entry name" value="Peptidase_C19L"/>
    <property type="match status" value="1"/>
</dbReference>
<accession>A0A913Y9G2</accession>
<organism evidence="14 15">
    <name type="scientific">Exaiptasia diaphana</name>
    <name type="common">Tropical sea anemone</name>
    <name type="synonym">Aiptasia pulchella</name>
    <dbReference type="NCBI Taxonomy" id="2652724"/>
    <lineage>
        <taxon>Eukaryota</taxon>
        <taxon>Metazoa</taxon>
        <taxon>Cnidaria</taxon>
        <taxon>Anthozoa</taxon>
        <taxon>Hexacorallia</taxon>
        <taxon>Actiniaria</taxon>
        <taxon>Aiptasiidae</taxon>
        <taxon>Exaiptasia</taxon>
    </lineage>
</organism>
<feature type="domain" description="Ubiquitin-like" evidence="12">
    <location>
        <begin position="1039"/>
        <end position="1111"/>
    </location>
</feature>
<dbReference type="GO" id="GO:0004197">
    <property type="term" value="F:cysteine-type endopeptidase activity"/>
    <property type="evidence" value="ECO:0007669"/>
    <property type="project" value="InterPro"/>
</dbReference>
<protein>
    <recommendedName>
        <fullName evidence="4">ubiquitinyl hydrolase 1</fullName>
        <ecNumber evidence="4">3.4.19.12</ecNumber>
    </recommendedName>
</protein>
<dbReference type="Gene3D" id="3.10.20.90">
    <property type="entry name" value="Phosphatidylinositol 3-kinase Catalytic Subunit, Chain A, domain 1"/>
    <property type="match status" value="1"/>
</dbReference>
<evidence type="ECO:0000256" key="5">
    <source>
        <dbReference type="ARBA" id="ARBA00022670"/>
    </source>
</evidence>
<keyword evidence="8" id="KW-0378">Hydrolase</keyword>
<evidence type="ECO:0000256" key="11">
    <source>
        <dbReference type="SAM" id="MobiDB-lite"/>
    </source>
</evidence>
<dbReference type="CDD" id="cd01795">
    <property type="entry name" value="Ubl_USP48"/>
    <property type="match status" value="1"/>
</dbReference>
<evidence type="ECO:0000313" key="14">
    <source>
        <dbReference type="EnsemblMetazoa" id="XP_020916928.1"/>
    </source>
</evidence>
<dbReference type="InterPro" id="IPR038765">
    <property type="entry name" value="Papain-like_cys_pep_sf"/>
</dbReference>
<feature type="compositionally biased region" description="Polar residues" evidence="11">
    <location>
        <begin position="1015"/>
        <end position="1031"/>
    </location>
</feature>
<comment type="similarity">
    <text evidence="3">Belongs to the peptidase C19 family.</text>
</comment>
<dbReference type="InterPro" id="IPR050164">
    <property type="entry name" value="Peptidase_C19"/>
</dbReference>
<dbReference type="RefSeq" id="XP_020916928.1">
    <property type="nucleotide sequence ID" value="XM_021061269.2"/>
</dbReference>
<dbReference type="GeneID" id="110254296"/>
<dbReference type="SUPFAM" id="SSF143791">
    <property type="entry name" value="DUSP-like"/>
    <property type="match status" value="2"/>
</dbReference>
<proteinExistence type="inferred from homology"/>
<dbReference type="InterPro" id="IPR018200">
    <property type="entry name" value="USP_CS"/>
</dbReference>
<sequence>MARGRTSTGKGPGKGTRLHKTVAWLWAETTEPHKITQKNADSAYRIGMAPCDKGSCRINCKSNPNCLNALGEKLWLGEVQDNYWHTLQDPESERRKKNEFVGLKNLGATCYVNTFLQLWFHNTSLRSALYHWRNLDFDDQQSSSHGTPKEEKPMDESTAEVKENAVKPSNNLPPLMPSSCISDDNITNICAHLQLIFAQLQYTSRRYIDPTPLIHSLGLDTAQQQDAQEFSKLFMSLLESTLSAQPNVEVRDVIQKQFGGEYVYVTKCDNCGNKSMTLSQFFELDLNIQGHSSLSQCIKEFLKEEELNGDNQYFCMACNSKQNAKRYIEIQALPPVLNLQLLRFVFDRKTGYKKKLNSHVQFPDVLSLDGFLRNDAKQDTSDAVYDLTAVLMHQGTSAYSGHYVAHIRDTEANTWYKFNDEDIEKMNNKLKLSGEDESDPGEKPAKRPKCSKGSHTSRNAYMLVYTRRTNDAVPEAKIEIPEHLQEMVAKDNSTFEQWIDEMNKMKNDMINKGKDLQASVQSIYQMLPVKPKEDYEWVLTEWLRTWLNDRVEKKPPIDNSSLLCPHGKLHPEKVHNVKRISVKAADLFFDQFGGFPRLKSDSICLQCVKSICRQIRFKAKLAEDDKLIKANSKNKPDSRIGRSYWVGKTSLHSWKRLATIEEEAKNPVVKVPLSHNCTPVNRQSNGNTADTKNSRLSTESRKRKSMSTDEPTTSKQESNLAAGLENGTCAEVSFKGSPSQMDSPNQEDSSKQNDSDNDDDDDEEELIKFNEDLLCVHNNLVPSLSCRRLISESIWKRLIYYFNEAPTFPENHPVCQQCQVESEDERRNLEINKTVAVEERSILNSLYYNKHRPNLYDKDNPNISFHVLSNSFLEKWRSFLRRHHFVSRPKCIANQSLLCPHEKFMFNPELKGEDGSHEEYSYILREEWDVISSRYPYDHVITVTKETTDGDECRFSTSPEICENCHASRMLERARSIEHYRHATIFVRKITDEHDPEEIQRRFEEETADTDSPQDLDYNSSDTRKQSNTSDVSKRRSSRHRKQRGEVDLIVNSNQTLRDIKLELMKSFSVMPMDQHLSLKGIPLSDDAATLSTLGVRPGCLLMLKLDQPQGGSHPETLLAASTTPEKGFQGTGLLGH</sequence>
<dbReference type="PROSITE" id="PS00973">
    <property type="entry name" value="USP_2"/>
    <property type="match status" value="1"/>
</dbReference>
<dbReference type="SUPFAM" id="SSF54001">
    <property type="entry name" value="Cysteine proteinases"/>
    <property type="match status" value="1"/>
</dbReference>
<evidence type="ECO:0000256" key="2">
    <source>
        <dbReference type="ARBA" id="ARBA00004123"/>
    </source>
</evidence>
<feature type="domain" description="USP" evidence="13">
    <location>
        <begin position="101"/>
        <end position="468"/>
    </location>
</feature>
<evidence type="ECO:0000256" key="7">
    <source>
        <dbReference type="ARBA" id="ARBA00022786"/>
    </source>
</evidence>
<keyword evidence="9" id="KW-0788">Thiol protease</keyword>
<dbReference type="GO" id="GO:0016579">
    <property type="term" value="P:protein deubiquitination"/>
    <property type="evidence" value="ECO:0007669"/>
    <property type="project" value="InterPro"/>
</dbReference>
<feature type="compositionally biased region" description="Polar residues" evidence="11">
    <location>
        <begin position="675"/>
        <end position="697"/>
    </location>
</feature>
<evidence type="ECO:0000259" key="12">
    <source>
        <dbReference type="PROSITE" id="PS50053"/>
    </source>
</evidence>
<dbReference type="GO" id="GO:0005634">
    <property type="term" value="C:nucleus"/>
    <property type="evidence" value="ECO:0007669"/>
    <property type="project" value="UniProtKB-SubCell"/>
</dbReference>
<name>A0A913Y9G2_EXADI</name>
<evidence type="ECO:0000256" key="10">
    <source>
        <dbReference type="ARBA" id="ARBA00023242"/>
    </source>
</evidence>
<dbReference type="PROSITE" id="PS50235">
    <property type="entry name" value="USP_3"/>
    <property type="match status" value="1"/>
</dbReference>
<comment type="catalytic activity">
    <reaction evidence="1">
        <text>Thiol-dependent hydrolysis of ester, thioester, amide, peptide and isopeptide bonds formed by the C-terminal Gly of ubiquitin (a 76-residue protein attached to proteins as an intracellular targeting signal).</text>
        <dbReference type="EC" id="3.4.19.12"/>
    </reaction>
</comment>
<feature type="region of interest" description="Disordered" evidence="11">
    <location>
        <begin position="140"/>
        <end position="174"/>
    </location>
</feature>
<dbReference type="PANTHER" id="PTHR24006:SF722">
    <property type="entry name" value="UBIQUITIN CARBOXYL-TERMINAL HYDROLASE 48"/>
    <property type="match status" value="1"/>
</dbReference>
<dbReference type="GO" id="GO:0005829">
    <property type="term" value="C:cytosol"/>
    <property type="evidence" value="ECO:0007669"/>
    <property type="project" value="TreeGrafter"/>
</dbReference>
<dbReference type="InterPro" id="IPR001394">
    <property type="entry name" value="Peptidase_C19_UCH"/>
</dbReference>
<dbReference type="GO" id="GO:0006508">
    <property type="term" value="P:proteolysis"/>
    <property type="evidence" value="ECO:0007669"/>
    <property type="project" value="UniProtKB-KW"/>
</dbReference>
<dbReference type="PANTHER" id="PTHR24006">
    <property type="entry name" value="UBIQUITIN CARBOXYL-TERMINAL HYDROLASE"/>
    <property type="match status" value="1"/>
</dbReference>
<dbReference type="InterPro" id="IPR028889">
    <property type="entry name" value="USP"/>
</dbReference>
<dbReference type="SUPFAM" id="SSF54236">
    <property type="entry name" value="Ubiquitin-like"/>
    <property type="match status" value="1"/>
</dbReference>
<evidence type="ECO:0000313" key="15">
    <source>
        <dbReference type="Proteomes" id="UP000887567"/>
    </source>
</evidence>
<dbReference type="Proteomes" id="UP000887567">
    <property type="component" value="Unplaced"/>
</dbReference>